<dbReference type="Pfam" id="PF24883">
    <property type="entry name" value="NPHP3_N"/>
    <property type="match status" value="1"/>
</dbReference>
<dbReference type="Pfam" id="PF13637">
    <property type="entry name" value="Ank_4"/>
    <property type="match status" value="1"/>
</dbReference>
<dbReference type="Pfam" id="PF17111">
    <property type="entry name" value="PigL_N"/>
    <property type="match status" value="1"/>
</dbReference>
<feature type="repeat" description="ANK" evidence="3">
    <location>
        <begin position="689"/>
        <end position="721"/>
    </location>
</feature>
<feature type="domain" description="Azaphilone pigments biosynthesis cluster protein L N-terminal" evidence="4">
    <location>
        <begin position="2"/>
        <end position="133"/>
    </location>
</feature>
<dbReference type="Pfam" id="PF12796">
    <property type="entry name" value="Ank_2"/>
    <property type="match status" value="5"/>
</dbReference>
<feature type="repeat" description="ANK" evidence="3">
    <location>
        <begin position="1018"/>
        <end position="1044"/>
    </location>
</feature>
<comment type="caution">
    <text evidence="7">The sequence shown here is derived from an EMBL/GenBank/DDBJ whole genome shotgun (WGS) entry which is preliminary data.</text>
</comment>
<feature type="repeat" description="ANK" evidence="3">
    <location>
        <begin position="920"/>
        <end position="952"/>
    </location>
</feature>
<dbReference type="Gene3D" id="3.40.50.300">
    <property type="entry name" value="P-loop containing nucleotide triphosphate hydrolases"/>
    <property type="match status" value="1"/>
</dbReference>
<sequence length="1161" mass="126225">MADPLGMVASIIALIQLTGALSTFSTGYIGGLRRASSDRRRLVEEFAALGLILQHLRERTSADGNGALQGLAGPLANCRQELEELAVKMAPRKKNGLRGVWMKLKWPLEEAETMQVVERMERYKTLFHFALTADHSTLLKKIEVNGANTNVAIQDLQKDITMEAAAQELWRQKDRDKNIVKKRKTVLSWLLPGSFEDIHADISKTRQKGTGAWLLDALEDLRWEQGNVLLVWGHGIAGAGKTFLSSRVIDHLRLKAASANYGVIHVYFDYNEQNRQKPIHVFSSLVKQLATQVPGPGLHPRLERLYDCLESGVKRPTLEQLYAALLALSKSFTRVFCVLDALDECHPENQRRELLPLIRRMEDDGFSLFATSRPYPEDVAVSFHDAPKIELLATKEDMKRYIEEKFNENHRLKLLIQVPQRKERIVSELADCAGGMFLLVRYHIEYLRQQVTLKKILTELDKLRSSSRAKSLDPTYDRALETLRGQHPDRVELAIKVLSWLIKARRTLTVRELQIAVSVEQNRYELDDLDLPEAETLLDVCAGLVTIDEGSRTIKFAHLTVQEYLQNHTIIPADAEFTIAMACITCVSFDKAENSVVTPFLEYAGTHVVQHLNACDSDLTTGLILSALNDAATAGREAVVKVLLDRLADPAALLKMGDTALHWSAARGFDAVVMLLLERGADLGALDSDGRTVLYRAAAGGAADTVALLLAHGADMADVDADGETALGRAVQKGNMAVVKLLLEHGADTSLLDSRGNTVLYRAATDGHEGVAELLLSHGARISALDEHDVTALNRAAHEGNEGVVKLLLSRGTDPSVRNKKGETALHLAAFNGNEGVVSLILAQHVNLEIRNRRGETALHQAALAGNDRVVKLLLECGAEVAAADDTAASALDRAAHEGNEAVVGLLLEHGADVNAADAAGDTLLHRAATKGNDGMVKLLLDHGAAGTARNALDRTPLYCAVNKGHTSTVKQLLTHGGDPAVVDPSGDTLRLAALKGNEEIASLLLENGIDASVCMRYGRTNLYCAVEEGHEGMVKLLLKYGADPLGAGKSGQTALHMAATCGRAAMAGLLLDHGADVTARNNRGHTAMYHAMEEGHKDVVALLLERGAKPETPGGEVEFKPEKIAAARPLKEPGSQSDLVRFVRDRSMDALLASRGASSG</sequence>
<feature type="repeat" description="ANK" evidence="3">
    <location>
        <begin position="1084"/>
        <end position="1116"/>
    </location>
</feature>
<evidence type="ECO:0000259" key="4">
    <source>
        <dbReference type="Pfam" id="PF17111"/>
    </source>
</evidence>
<feature type="repeat" description="ANK" evidence="3">
    <location>
        <begin position="821"/>
        <end position="853"/>
    </location>
</feature>
<dbReference type="SUPFAM" id="SSF52540">
    <property type="entry name" value="P-loop containing nucleoside triphosphate hydrolases"/>
    <property type="match status" value="1"/>
</dbReference>
<dbReference type="SUPFAM" id="SSF48403">
    <property type="entry name" value="Ankyrin repeat"/>
    <property type="match status" value="2"/>
</dbReference>
<dbReference type="PANTHER" id="PTHR24189:SF50">
    <property type="entry name" value="ANKYRIN REPEAT AND SOCS BOX PROTEIN 2"/>
    <property type="match status" value="1"/>
</dbReference>
<dbReference type="InterPro" id="IPR050745">
    <property type="entry name" value="Multifunctional_regulatory"/>
</dbReference>
<evidence type="ECO:0000313" key="8">
    <source>
        <dbReference type="Proteomes" id="UP001447188"/>
    </source>
</evidence>
<evidence type="ECO:0000313" key="7">
    <source>
        <dbReference type="EMBL" id="KAL0633421.1"/>
    </source>
</evidence>
<feature type="repeat" description="ANK" evidence="3">
    <location>
        <begin position="854"/>
        <end position="886"/>
    </location>
</feature>
<dbReference type="Pfam" id="PF22939">
    <property type="entry name" value="WHD_GPIID"/>
    <property type="match status" value="1"/>
</dbReference>
<dbReference type="Proteomes" id="UP001447188">
    <property type="component" value="Unassembled WGS sequence"/>
</dbReference>
<gene>
    <name evidence="7" type="ORF">Q9L58_007672</name>
</gene>
<feature type="repeat" description="ANK" evidence="3">
    <location>
        <begin position="953"/>
        <end position="985"/>
    </location>
</feature>
<dbReference type="Gene3D" id="1.25.40.20">
    <property type="entry name" value="Ankyrin repeat-containing domain"/>
    <property type="match status" value="6"/>
</dbReference>
<evidence type="ECO:0000259" key="6">
    <source>
        <dbReference type="Pfam" id="PF24883"/>
    </source>
</evidence>
<protein>
    <submittedName>
        <fullName evidence="7">Uncharacterized protein</fullName>
    </submittedName>
</protein>
<dbReference type="PROSITE" id="PS50297">
    <property type="entry name" value="ANK_REP_REGION"/>
    <property type="match status" value="13"/>
</dbReference>
<feature type="repeat" description="ANK" evidence="3">
    <location>
        <begin position="788"/>
        <end position="820"/>
    </location>
</feature>
<feature type="repeat" description="ANK" evidence="3">
    <location>
        <begin position="722"/>
        <end position="754"/>
    </location>
</feature>
<feature type="repeat" description="ANK" evidence="3">
    <location>
        <begin position="887"/>
        <end position="919"/>
    </location>
</feature>
<evidence type="ECO:0000259" key="5">
    <source>
        <dbReference type="Pfam" id="PF22939"/>
    </source>
</evidence>
<keyword evidence="2 3" id="KW-0040">ANK repeat</keyword>
<dbReference type="SMART" id="SM00248">
    <property type="entry name" value="ANK"/>
    <property type="match status" value="16"/>
</dbReference>
<feature type="repeat" description="ANK" evidence="3">
    <location>
        <begin position="1051"/>
        <end position="1083"/>
    </location>
</feature>
<dbReference type="PROSITE" id="PS50088">
    <property type="entry name" value="ANK_REPEAT"/>
    <property type="match status" value="13"/>
</dbReference>
<evidence type="ECO:0000256" key="2">
    <source>
        <dbReference type="ARBA" id="ARBA00023043"/>
    </source>
</evidence>
<organism evidence="7 8">
    <name type="scientific">Discina gigas</name>
    <dbReference type="NCBI Taxonomy" id="1032678"/>
    <lineage>
        <taxon>Eukaryota</taxon>
        <taxon>Fungi</taxon>
        <taxon>Dikarya</taxon>
        <taxon>Ascomycota</taxon>
        <taxon>Pezizomycotina</taxon>
        <taxon>Pezizomycetes</taxon>
        <taxon>Pezizales</taxon>
        <taxon>Discinaceae</taxon>
        <taxon>Discina</taxon>
    </lineage>
</organism>
<name>A0ABR3GC76_9PEZI</name>
<dbReference type="InterPro" id="IPR054471">
    <property type="entry name" value="GPIID_WHD"/>
</dbReference>
<proteinExistence type="predicted"/>
<keyword evidence="8" id="KW-1185">Reference proteome</keyword>
<dbReference type="InterPro" id="IPR056884">
    <property type="entry name" value="NPHP3-like_N"/>
</dbReference>
<dbReference type="InterPro" id="IPR036770">
    <property type="entry name" value="Ankyrin_rpt-contain_sf"/>
</dbReference>
<reference evidence="7 8" key="1">
    <citation type="submission" date="2024-02" db="EMBL/GenBank/DDBJ databases">
        <title>Discinaceae phylogenomics.</title>
        <authorList>
            <person name="Dirks A.C."/>
            <person name="James T.Y."/>
        </authorList>
    </citation>
    <scope>NUCLEOTIDE SEQUENCE [LARGE SCALE GENOMIC DNA]</scope>
    <source>
        <strain evidence="7 8">ACD0624</strain>
    </source>
</reference>
<accession>A0ABR3GC76</accession>
<keyword evidence="1" id="KW-0677">Repeat</keyword>
<feature type="domain" description="Nephrocystin 3-like N-terminal" evidence="6">
    <location>
        <begin position="209"/>
        <end position="373"/>
    </location>
</feature>
<feature type="domain" description="GPI inositol-deacylase winged helix" evidence="5">
    <location>
        <begin position="493"/>
        <end position="579"/>
    </location>
</feature>
<dbReference type="EMBL" id="JBBBZM010000126">
    <property type="protein sequence ID" value="KAL0633421.1"/>
    <property type="molecule type" value="Genomic_DNA"/>
</dbReference>
<dbReference type="InterPro" id="IPR002110">
    <property type="entry name" value="Ankyrin_rpt"/>
</dbReference>
<evidence type="ECO:0000256" key="3">
    <source>
        <dbReference type="PROSITE-ProRule" id="PRU00023"/>
    </source>
</evidence>
<evidence type="ECO:0000256" key="1">
    <source>
        <dbReference type="ARBA" id="ARBA00022737"/>
    </source>
</evidence>
<dbReference type="InterPro" id="IPR027417">
    <property type="entry name" value="P-loop_NTPase"/>
</dbReference>
<feature type="repeat" description="ANK" evidence="3">
    <location>
        <begin position="656"/>
        <end position="688"/>
    </location>
</feature>
<dbReference type="PRINTS" id="PR01415">
    <property type="entry name" value="ANKYRIN"/>
</dbReference>
<dbReference type="PANTHER" id="PTHR24189">
    <property type="entry name" value="MYOTROPHIN"/>
    <property type="match status" value="1"/>
</dbReference>
<feature type="repeat" description="ANK" evidence="3">
    <location>
        <begin position="755"/>
        <end position="787"/>
    </location>
</feature>
<dbReference type="InterPro" id="IPR031348">
    <property type="entry name" value="PigL_N"/>
</dbReference>